<dbReference type="InterPro" id="IPR023211">
    <property type="entry name" value="DNA_pol_palm_dom_sf"/>
</dbReference>
<evidence type="ECO:0000256" key="1">
    <source>
        <dbReference type="ARBA" id="ARBA00005755"/>
    </source>
</evidence>
<dbReference type="PRINTS" id="PR00106">
    <property type="entry name" value="DNAPOLB"/>
</dbReference>
<dbReference type="NCBIfam" id="NF004421">
    <property type="entry name" value="PRK05762.1-2"/>
    <property type="match status" value="1"/>
</dbReference>
<organism evidence="10">
    <name type="scientific">hydrothermal vent metagenome</name>
    <dbReference type="NCBI Taxonomy" id="652676"/>
    <lineage>
        <taxon>unclassified sequences</taxon>
        <taxon>metagenomes</taxon>
        <taxon>ecological metagenomes</taxon>
    </lineage>
</organism>
<dbReference type="GO" id="GO:0000166">
    <property type="term" value="F:nucleotide binding"/>
    <property type="evidence" value="ECO:0007669"/>
    <property type="project" value="InterPro"/>
</dbReference>
<dbReference type="SMART" id="SM00486">
    <property type="entry name" value="POLBc"/>
    <property type="match status" value="1"/>
</dbReference>
<name>A0A3B0X522_9ZZZZ</name>
<dbReference type="Gene3D" id="3.30.70.2250">
    <property type="match status" value="1"/>
</dbReference>
<dbReference type="Gene3D" id="1.10.132.60">
    <property type="entry name" value="DNA polymerase family B, C-terminal domain"/>
    <property type="match status" value="1"/>
</dbReference>
<dbReference type="InterPro" id="IPR050240">
    <property type="entry name" value="DNA_pol_type-B"/>
</dbReference>
<dbReference type="PANTHER" id="PTHR10322">
    <property type="entry name" value="DNA POLYMERASE CATALYTIC SUBUNIT"/>
    <property type="match status" value="1"/>
</dbReference>
<evidence type="ECO:0000256" key="2">
    <source>
        <dbReference type="ARBA" id="ARBA00012417"/>
    </source>
</evidence>
<dbReference type="GO" id="GO:0008296">
    <property type="term" value="F:3'-5'-DNA exonuclease activity"/>
    <property type="evidence" value="ECO:0007669"/>
    <property type="project" value="TreeGrafter"/>
</dbReference>
<evidence type="ECO:0000256" key="7">
    <source>
        <dbReference type="ARBA" id="ARBA00049244"/>
    </source>
</evidence>
<proteinExistence type="inferred from homology"/>
<comment type="similarity">
    <text evidence="1">Belongs to the DNA polymerase type-B family.</text>
</comment>
<dbReference type="InterPro" id="IPR036397">
    <property type="entry name" value="RNaseH_sf"/>
</dbReference>
<dbReference type="Gene3D" id="1.10.287.690">
    <property type="entry name" value="Helix hairpin bin"/>
    <property type="match status" value="1"/>
</dbReference>
<evidence type="ECO:0000313" key="10">
    <source>
        <dbReference type="EMBL" id="VAW62811.1"/>
    </source>
</evidence>
<accession>A0A3B0X522</accession>
<reference evidence="10" key="1">
    <citation type="submission" date="2018-06" db="EMBL/GenBank/DDBJ databases">
        <authorList>
            <person name="Zhirakovskaya E."/>
        </authorList>
    </citation>
    <scope>NUCLEOTIDE SEQUENCE</scope>
</reference>
<sequence length="810" mass="93447">MSKAFLLTRQAMDSPGGIQLELWFSSADGPIQVFIKHQKAVFFIYQSDISAIENLLAKAHRQYQHIEIRKLQLKSFSLQPVAAVYCNSIQLFYRCRDLLKQHNIDTFETDIRPAERYLTERFITAPVNIHNPDNLTILINPAIKPDEYRPELRLMSLDIETDYSSDELFSIAYICSGIKKVLMIGNITPINKTGTEKNAKNNPGNKENNSHIHFVNNEKDLLTTFIQHIKEQDPDVFIGWNVINFDFRFLQKKADQLNVPLQIGRNNSKAIWRQSHNDNEHYFLLIPGRVVLDGIDTLKSATWQFPSFSLDNVANTLLNRGKLIQQENNHDPLYKAKEIKRQFHYDKYSLARYNLQDCQLVLDIFAKAELIHFAIERARLTGLEMDRVGGSVAAFDNLYLPRLHRKGFIAPNIGDYGNGNTAPGGYVMNSKPGLYNSVLVLDYKSLYPSIIRTFRVDPYARIVAKSLTEDEIIPGYDGASFSKHEYILPDIIAELWQARDLAKQQNNNALSQAIKIIMNSFYGVLGTPGCRIHDARLTSSITKRSHDIIKQTVKLINQQGYDVIYGDTDSVFVSLNGVLNNSSADTIGQKLIENINQYWKKTLDEEYSIECFLEMEYETHFRRFFMPTIRGSDKGSKKRYAGVVRSKENDKTSEKIIFKGLENVRTDWTLLAREFQQELYKKIFNNEAYNEFIRQTVSQLNNGELDNKLTYRKRLRQKLEQYQKNIPPHARAAINAEIIFQQQGAPSRYRHKGWIEYVMTLNGPETLECQASRLDYEHYIEKQLTPVADSILNALDDSMDNILNRQINLF</sequence>
<dbReference type="Pfam" id="PF03104">
    <property type="entry name" value="DNA_pol_B_exo1"/>
    <property type="match status" value="1"/>
</dbReference>
<evidence type="ECO:0000259" key="9">
    <source>
        <dbReference type="Pfam" id="PF03104"/>
    </source>
</evidence>
<evidence type="ECO:0000256" key="5">
    <source>
        <dbReference type="ARBA" id="ARBA00022932"/>
    </source>
</evidence>
<feature type="domain" description="DNA-directed DNA polymerase family B multifunctional" evidence="8">
    <location>
        <begin position="400"/>
        <end position="795"/>
    </location>
</feature>
<evidence type="ECO:0000256" key="3">
    <source>
        <dbReference type="ARBA" id="ARBA00022679"/>
    </source>
</evidence>
<dbReference type="FunFam" id="3.90.1600.10:FF:000030">
    <property type="entry name" value="DNA polymerase II"/>
    <property type="match status" value="1"/>
</dbReference>
<comment type="catalytic activity">
    <reaction evidence="7">
        <text>DNA(n) + a 2'-deoxyribonucleoside 5'-triphosphate = DNA(n+1) + diphosphate</text>
        <dbReference type="Rhea" id="RHEA:22508"/>
        <dbReference type="Rhea" id="RHEA-COMP:17339"/>
        <dbReference type="Rhea" id="RHEA-COMP:17340"/>
        <dbReference type="ChEBI" id="CHEBI:33019"/>
        <dbReference type="ChEBI" id="CHEBI:61560"/>
        <dbReference type="ChEBI" id="CHEBI:173112"/>
        <dbReference type="EC" id="2.7.7.7"/>
    </reaction>
</comment>
<protein>
    <recommendedName>
        <fullName evidence="2">DNA-directed DNA polymerase</fullName>
        <ecNumber evidence="2">2.7.7.7</ecNumber>
    </recommendedName>
</protein>
<dbReference type="GO" id="GO:0003677">
    <property type="term" value="F:DNA binding"/>
    <property type="evidence" value="ECO:0007669"/>
    <property type="project" value="UniProtKB-KW"/>
</dbReference>
<dbReference type="AlphaFoldDB" id="A0A3B0X522"/>
<dbReference type="InterPro" id="IPR042087">
    <property type="entry name" value="DNA_pol_B_thumb"/>
</dbReference>
<dbReference type="SUPFAM" id="SSF56672">
    <property type="entry name" value="DNA/RNA polymerases"/>
    <property type="match status" value="1"/>
</dbReference>
<dbReference type="InterPro" id="IPR012337">
    <property type="entry name" value="RNaseH-like_sf"/>
</dbReference>
<dbReference type="EMBL" id="UOFI01000030">
    <property type="protein sequence ID" value="VAW62811.1"/>
    <property type="molecule type" value="Genomic_DNA"/>
</dbReference>
<dbReference type="Gene3D" id="3.90.1600.10">
    <property type="entry name" value="Palm domain of DNA polymerase"/>
    <property type="match status" value="2"/>
</dbReference>
<dbReference type="SUPFAM" id="SSF53098">
    <property type="entry name" value="Ribonuclease H-like"/>
    <property type="match status" value="1"/>
</dbReference>
<evidence type="ECO:0000256" key="4">
    <source>
        <dbReference type="ARBA" id="ARBA00022695"/>
    </source>
</evidence>
<dbReference type="Pfam" id="PF21474">
    <property type="entry name" value="DNApolII_N"/>
    <property type="match status" value="1"/>
</dbReference>
<keyword evidence="6" id="KW-0238">DNA-binding</keyword>
<keyword evidence="3 10" id="KW-0808">Transferase</keyword>
<dbReference type="InterPro" id="IPR043502">
    <property type="entry name" value="DNA/RNA_pol_sf"/>
</dbReference>
<keyword evidence="4 10" id="KW-0548">Nucleotidyltransferase</keyword>
<dbReference type="PROSITE" id="PS00116">
    <property type="entry name" value="DNA_POLYMERASE_B"/>
    <property type="match status" value="1"/>
</dbReference>
<dbReference type="Gene3D" id="3.30.420.10">
    <property type="entry name" value="Ribonuclease H-like superfamily/Ribonuclease H"/>
    <property type="match status" value="1"/>
</dbReference>
<feature type="domain" description="DNA-directed DNA polymerase family B exonuclease" evidence="9">
    <location>
        <begin position="105"/>
        <end position="313"/>
    </location>
</feature>
<dbReference type="CDD" id="cd05784">
    <property type="entry name" value="DNA_polB_II_exo"/>
    <property type="match status" value="1"/>
</dbReference>
<dbReference type="InterPro" id="IPR006134">
    <property type="entry name" value="DNA-dir_DNA_pol_B_multi_dom"/>
</dbReference>
<dbReference type="InterPro" id="IPR006172">
    <property type="entry name" value="DNA-dir_DNA_pol_B"/>
</dbReference>
<keyword evidence="5" id="KW-0239">DNA-directed DNA polymerase</keyword>
<dbReference type="Pfam" id="PF00136">
    <property type="entry name" value="DNA_pol_B"/>
    <property type="match status" value="1"/>
</dbReference>
<dbReference type="GO" id="GO:0009432">
    <property type="term" value="P:SOS response"/>
    <property type="evidence" value="ECO:0007669"/>
    <property type="project" value="TreeGrafter"/>
</dbReference>
<gene>
    <name evidence="10" type="ORF">MNBD_GAMMA09-28</name>
</gene>
<dbReference type="InterPro" id="IPR017964">
    <property type="entry name" value="DNA-dir_DNA_pol_B_CS"/>
</dbReference>
<dbReference type="PANTHER" id="PTHR10322:SF23">
    <property type="entry name" value="DNA POLYMERASE DELTA CATALYTIC SUBUNIT"/>
    <property type="match status" value="1"/>
</dbReference>
<dbReference type="CDD" id="cd05537">
    <property type="entry name" value="POLBc_Pol_II"/>
    <property type="match status" value="1"/>
</dbReference>
<dbReference type="InterPro" id="IPR006133">
    <property type="entry name" value="DNA-dir_DNA_pol_B_exonuc"/>
</dbReference>
<dbReference type="EC" id="2.7.7.7" evidence="2"/>
<evidence type="ECO:0000256" key="6">
    <source>
        <dbReference type="ARBA" id="ARBA00023125"/>
    </source>
</evidence>
<evidence type="ECO:0000259" key="8">
    <source>
        <dbReference type="Pfam" id="PF00136"/>
    </source>
</evidence>
<dbReference type="GO" id="GO:0045004">
    <property type="term" value="P:DNA replication proofreading"/>
    <property type="evidence" value="ECO:0007669"/>
    <property type="project" value="TreeGrafter"/>
</dbReference>
<dbReference type="GO" id="GO:0003887">
    <property type="term" value="F:DNA-directed DNA polymerase activity"/>
    <property type="evidence" value="ECO:0007669"/>
    <property type="project" value="UniProtKB-KW"/>
</dbReference>